<evidence type="ECO:0000256" key="2">
    <source>
        <dbReference type="ARBA" id="ARBA00009549"/>
    </source>
</evidence>
<evidence type="ECO:0000256" key="5">
    <source>
        <dbReference type="ARBA" id="ARBA00022776"/>
    </source>
</evidence>
<dbReference type="InterPro" id="IPR024395">
    <property type="entry name" value="CLASP_N_dom"/>
</dbReference>
<protein>
    <recommendedName>
        <fullName evidence="7">TOG domain-containing protein</fullName>
    </recommendedName>
</protein>
<feature type="region of interest" description="Disordered" evidence="6">
    <location>
        <begin position="284"/>
        <end position="457"/>
    </location>
</feature>
<dbReference type="EMBL" id="LVVM01004108">
    <property type="protein sequence ID" value="OJA13545.1"/>
    <property type="molecule type" value="Genomic_DNA"/>
</dbReference>
<dbReference type="Proteomes" id="UP000183567">
    <property type="component" value="Unassembled WGS sequence"/>
</dbReference>
<feature type="compositionally biased region" description="Polar residues" evidence="6">
    <location>
        <begin position="315"/>
        <end position="335"/>
    </location>
</feature>
<evidence type="ECO:0000259" key="7">
    <source>
        <dbReference type="SMART" id="SM01349"/>
    </source>
</evidence>
<keyword evidence="5" id="KW-0498">Mitosis</keyword>
<evidence type="ECO:0000256" key="6">
    <source>
        <dbReference type="SAM" id="MobiDB-lite"/>
    </source>
</evidence>
<dbReference type="InterPro" id="IPR034085">
    <property type="entry name" value="TOG"/>
</dbReference>
<keyword evidence="9" id="KW-1185">Reference proteome</keyword>
<dbReference type="SUPFAM" id="SSF48371">
    <property type="entry name" value="ARM repeat"/>
    <property type="match status" value="1"/>
</dbReference>
<dbReference type="Gene3D" id="1.25.10.10">
    <property type="entry name" value="Leucine-rich Repeat Variant"/>
    <property type="match status" value="1"/>
</dbReference>
<dbReference type="GO" id="GO:0051301">
    <property type="term" value="P:cell division"/>
    <property type="evidence" value="ECO:0007669"/>
    <property type="project" value="UniProtKB-KW"/>
</dbReference>
<feature type="compositionally biased region" description="Basic and acidic residues" evidence="6">
    <location>
        <begin position="355"/>
        <end position="365"/>
    </location>
</feature>
<proteinExistence type="inferred from homology"/>
<sequence>MSTKQYTSPSSLKAALLVVRRKVTIQETNDSWGTIEQGILQLTECCKNGGCQLATEMIAGVRSLSRPLICAINSSRSRVSGSAIDLISALVSGLGPSFEPLASLFFPSLLGLCAQTSRSFTRRAKACVFAVIRGTQSLSLLSYLVESLHHKSASLRLVAAGGVLASMNCVDPIHIERHARILEDIIQLTARDASADVRKAGAEISLAYKDRSDRAAQRLRASLATATKKKSAVKGTAVSQARPGRSLIPQRVTSGKPTAQRPQPEGKSADEQIQVVVPIPTVRSAENGRTETARATRMRKGGPPSFKPISRATGVVSTSDPVTTGIPSDNSSSTKPMWGRRPVTKCPRSAIKGLSSEKKMHDTRKPPISTTLPSSPTRNTRHSGSEASSSGGGSTSESTTPKGEPMQDVRRPYTSRGDSTSESTTPKVGPPVRDVESTTPTGGPPVRDVRPSINATRSRCVKRKSFTSTTPKTPITWPAHCDDLFAPSSNDAYVTPGCVSDRLKRAPRIAYRPPRVDATPSPCVLDSRGFITSQRPIRRSTISYGLLTPSDQHLKPSLLPMPSLPVSYQHPETWPKFCLPSSPIFRIRTLDEILAELRQVVVAN</sequence>
<name>A0A1J8QIW4_9AGAM</name>
<feature type="compositionally biased region" description="Polar residues" evidence="6">
    <location>
        <begin position="416"/>
        <end position="426"/>
    </location>
</feature>
<evidence type="ECO:0000256" key="3">
    <source>
        <dbReference type="ARBA" id="ARBA00022618"/>
    </source>
</evidence>
<feature type="region of interest" description="Disordered" evidence="6">
    <location>
        <begin position="233"/>
        <end position="272"/>
    </location>
</feature>
<dbReference type="SMART" id="SM01349">
    <property type="entry name" value="TOG"/>
    <property type="match status" value="1"/>
</dbReference>
<evidence type="ECO:0000313" key="8">
    <source>
        <dbReference type="EMBL" id="OJA13545.1"/>
    </source>
</evidence>
<dbReference type="InterPro" id="IPR011989">
    <property type="entry name" value="ARM-like"/>
</dbReference>
<comment type="subcellular location">
    <subcellularLocation>
        <location evidence="1">Cytoplasm</location>
        <location evidence="1">Cytoskeleton</location>
        <location evidence="1">Spindle</location>
    </subcellularLocation>
</comment>
<feature type="domain" description="TOG" evidence="7">
    <location>
        <begin position="11"/>
        <end position="237"/>
    </location>
</feature>
<keyword evidence="4" id="KW-0493">Microtubule</keyword>
<dbReference type="GO" id="GO:0005874">
    <property type="term" value="C:microtubule"/>
    <property type="evidence" value="ECO:0007669"/>
    <property type="project" value="UniProtKB-KW"/>
</dbReference>
<gene>
    <name evidence="8" type="ORF">AZE42_07330</name>
</gene>
<dbReference type="InterPro" id="IPR016024">
    <property type="entry name" value="ARM-type_fold"/>
</dbReference>
<dbReference type="GO" id="GO:0005819">
    <property type="term" value="C:spindle"/>
    <property type="evidence" value="ECO:0007669"/>
    <property type="project" value="UniProtKB-SubCell"/>
</dbReference>
<dbReference type="STRING" id="180088.A0A1J8QIW4"/>
<keyword evidence="3" id="KW-0132">Cell division</keyword>
<dbReference type="Pfam" id="PF12348">
    <property type="entry name" value="CLASP_N"/>
    <property type="match status" value="1"/>
</dbReference>
<comment type="similarity">
    <text evidence="2">Belongs to the CLASP family.</text>
</comment>
<reference evidence="8 9" key="1">
    <citation type="submission" date="2016-03" db="EMBL/GenBank/DDBJ databases">
        <title>Comparative genomics of the ectomycorrhizal sister species Rhizopogon vinicolor and Rhizopogon vesiculosus (Basidiomycota: Boletales) reveals a divergence of the mating type B locus.</title>
        <authorList>
            <person name="Mujic A.B."/>
            <person name="Kuo A."/>
            <person name="Tritt A."/>
            <person name="Lipzen A."/>
            <person name="Chen C."/>
            <person name="Johnson J."/>
            <person name="Sharma A."/>
            <person name="Barry K."/>
            <person name="Grigoriev I.V."/>
            <person name="Spatafora J.W."/>
        </authorList>
    </citation>
    <scope>NUCLEOTIDE SEQUENCE [LARGE SCALE GENOMIC DNA]</scope>
    <source>
        <strain evidence="8 9">AM-OR11-056</strain>
    </source>
</reference>
<feature type="compositionally biased region" description="Low complexity" evidence="6">
    <location>
        <begin position="366"/>
        <end position="377"/>
    </location>
</feature>
<accession>A0A1J8QIW4</accession>
<feature type="compositionally biased region" description="Low complexity" evidence="6">
    <location>
        <begin position="385"/>
        <end position="400"/>
    </location>
</feature>
<evidence type="ECO:0000256" key="1">
    <source>
        <dbReference type="ARBA" id="ARBA00004186"/>
    </source>
</evidence>
<dbReference type="OrthoDB" id="10342326at2759"/>
<organism evidence="8 9">
    <name type="scientific">Rhizopogon vesiculosus</name>
    <dbReference type="NCBI Taxonomy" id="180088"/>
    <lineage>
        <taxon>Eukaryota</taxon>
        <taxon>Fungi</taxon>
        <taxon>Dikarya</taxon>
        <taxon>Basidiomycota</taxon>
        <taxon>Agaricomycotina</taxon>
        <taxon>Agaricomycetes</taxon>
        <taxon>Agaricomycetidae</taxon>
        <taxon>Boletales</taxon>
        <taxon>Suillineae</taxon>
        <taxon>Rhizopogonaceae</taxon>
        <taxon>Rhizopogon</taxon>
    </lineage>
</organism>
<feature type="compositionally biased region" description="Polar residues" evidence="6">
    <location>
        <begin position="251"/>
        <end position="261"/>
    </location>
</feature>
<evidence type="ECO:0000256" key="4">
    <source>
        <dbReference type="ARBA" id="ARBA00022701"/>
    </source>
</evidence>
<evidence type="ECO:0000313" key="9">
    <source>
        <dbReference type="Proteomes" id="UP000183567"/>
    </source>
</evidence>
<dbReference type="AlphaFoldDB" id="A0A1J8QIW4"/>
<comment type="caution">
    <text evidence="8">The sequence shown here is derived from an EMBL/GenBank/DDBJ whole genome shotgun (WGS) entry which is preliminary data.</text>
</comment>
<keyword evidence="5" id="KW-0131">Cell cycle</keyword>